<keyword evidence="1" id="KW-0812">Transmembrane</keyword>
<protein>
    <recommendedName>
        <fullName evidence="4">Transmembrane protein</fullName>
    </recommendedName>
</protein>
<evidence type="ECO:0000313" key="3">
    <source>
        <dbReference type="Proteomes" id="UP001597110"/>
    </source>
</evidence>
<dbReference type="EMBL" id="JBHTIF010000004">
    <property type="protein sequence ID" value="MFD0727159.1"/>
    <property type="molecule type" value="Genomic_DNA"/>
</dbReference>
<reference evidence="3" key="1">
    <citation type="journal article" date="2019" name="Int. J. Syst. Evol. Microbiol.">
        <title>The Global Catalogue of Microorganisms (GCM) 10K type strain sequencing project: providing services to taxonomists for standard genome sequencing and annotation.</title>
        <authorList>
            <consortium name="The Broad Institute Genomics Platform"/>
            <consortium name="The Broad Institute Genome Sequencing Center for Infectious Disease"/>
            <person name="Wu L."/>
            <person name="Ma J."/>
        </authorList>
    </citation>
    <scope>NUCLEOTIDE SEQUENCE [LARGE SCALE GENOMIC DNA]</scope>
    <source>
        <strain evidence="3">CCUG 55585</strain>
    </source>
</reference>
<proteinExistence type="predicted"/>
<keyword evidence="3" id="KW-1185">Reference proteome</keyword>
<gene>
    <name evidence="2" type="ORF">ACFQ0E_16310</name>
</gene>
<keyword evidence="1" id="KW-1133">Transmembrane helix</keyword>
<feature type="transmembrane region" description="Helical" evidence="1">
    <location>
        <begin position="113"/>
        <end position="143"/>
    </location>
</feature>
<organism evidence="2 3">
    <name type="scientific">Lysobacter brunescens</name>
    <dbReference type="NCBI Taxonomy" id="262323"/>
    <lineage>
        <taxon>Bacteria</taxon>
        <taxon>Pseudomonadati</taxon>
        <taxon>Pseudomonadota</taxon>
        <taxon>Gammaproteobacteria</taxon>
        <taxon>Lysobacterales</taxon>
        <taxon>Lysobacteraceae</taxon>
        <taxon>Lysobacter</taxon>
    </lineage>
</organism>
<feature type="transmembrane region" description="Helical" evidence="1">
    <location>
        <begin position="164"/>
        <end position="186"/>
    </location>
</feature>
<accession>A0ABW2YKW4</accession>
<sequence>MNPNDVIEAFVRDVMRKVPAKDRNDIGLELRGLLSDMLADRAEREGRAADDAMTLAMLRDFGTPAEVAARYRPQGLVIIPPEQSRSYALWSILGIGIQWAMTLPRVFDGQPIVTWWFGAGLGALWWPGFLMMIALLVAALRHFGLYKPKWTPRTVDPDRVHRGLGITGLVGIAVGAIFMICLPWLAAAMPGPFPRIFEFDANFLPMRAWPVVLLWAGTFAVHLVAVRQGRWTKTTRRIEHALTLAFVALMIWWIAAGPIFVAPMTDQGAKGALALVILISVASLAFGLHRERAQIRPMPTAG</sequence>
<dbReference type="Proteomes" id="UP001597110">
    <property type="component" value="Unassembled WGS sequence"/>
</dbReference>
<feature type="transmembrane region" description="Helical" evidence="1">
    <location>
        <begin position="238"/>
        <end position="262"/>
    </location>
</feature>
<evidence type="ECO:0000313" key="2">
    <source>
        <dbReference type="EMBL" id="MFD0727159.1"/>
    </source>
</evidence>
<evidence type="ECO:0008006" key="4">
    <source>
        <dbReference type="Google" id="ProtNLM"/>
    </source>
</evidence>
<keyword evidence="1" id="KW-0472">Membrane</keyword>
<feature type="transmembrane region" description="Helical" evidence="1">
    <location>
        <begin position="87"/>
        <end position="107"/>
    </location>
</feature>
<feature type="transmembrane region" description="Helical" evidence="1">
    <location>
        <begin position="206"/>
        <end position="226"/>
    </location>
</feature>
<name>A0ABW2YKW4_9GAMM</name>
<dbReference type="RefSeq" id="WP_386825635.1">
    <property type="nucleotide sequence ID" value="NZ_JBHTIF010000004.1"/>
</dbReference>
<evidence type="ECO:0000256" key="1">
    <source>
        <dbReference type="SAM" id="Phobius"/>
    </source>
</evidence>
<comment type="caution">
    <text evidence="2">The sequence shown here is derived from an EMBL/GenBank/DDBJ whole genome shotgun (WGS) entry which is preliminary data.</text>
</comment>
<feature type="transmembrane region" description="Helical" evidence="1">
    <location>
        <begin position="268"/>
        <end position="288"/>
    </location>
</feature>